<feature type="transmembrane region" description="Helical" evidence="1">
    <location>
        <begin position="33"/>
        <end position="51"/>
    </location>
</feature>
<organism evidence="3 4">
    <name type="scientific">Desulfatitalea alkaliphila</name>
    <dbReference type="NCBI Taxonomy" id="2929485"/>
    <lineage>
        <taxon>Bacteria</taxon>
        <taxon>Pseudomonadati</taxon>
        <taxon>Thermodesulfobacteriota</taxon>
        <taxon>Desulfobacteria</taxon>
        <taxon>Desulfobacterales</taxon>
        <taxon>Desulfosarcinaceae</taxon>
        <taxon>Desulfatitalea</taxon>
    </lineage>
</organism>
<dbReference type="Proteomes" id="UP001165427">
    <property type="component" value="Unassembled WGS sequence"/>
</dbReference>
<keyword evidence="1" id="KW-1133">Transmembrane helix</keyword>
<name>A0AA41UMV0_9BACT</name>
<dbReference type="Pfam" id="PF07589">
    <property type="entry name" value="PEP-CTERM"/>
    <property type="match status" value="1"/>
</dbReference>
<protein>
    <submittedName>
        <fullName evidence="3">PEP-CTERM sorting domain-containing protein</fullName>
    </submittedName>
</protein>
<dbReference type="AlphaFoldDB" id="A0AA41UMV0"/>
<evidence type="ECO:0000313" key="4">
    <source>
        <dbReference type="Proteomes" id="UP001165427"/>
    </source>
</evidence>
<evidence type="ECO:0000313" key="3">
    <source>
        <dbReference type="EMBL" id="MCJ8503041.1"/>
    </source>
</evidence>
<dbReference type="RefSeq" id="WP_246914763.1">
    <property type="nucleotide sequence ID" value="NZ_JALJRB010000041.1"/>
</dbReference>
<dbReference type="NCBIfam" id="TIGR02595">
    <property type="entry name" value="PEP_CTERM"/>
    <property type="match status" value="1"/>
</dbReference>
<dbReference type="EMBL" id="JALJRB010000041">
    <property type="protein sequence ID" value="MCJ8503041.1"/>
    <property type="molecule type" value="Genomic_DNA"/>
</dbReference>
<keyword evidence="1" id="KW-0472">Membrane</keyword>
<accession>A0AA41UMV0</accession>
<evidence type="ECO:0000259" key="2">
    <source>
        <dbReference type="Pfam" id="PF07589"/>
    </source>
</evidence>
<dbReference type="InterPro" id="IPR013424">
    <property type="entry name" value="Ice-binding_C"/>
</dbReference>
<evidence type="ECO:0000256" key="1">
    <source>
        <dbReference type="SAM" id="Phobius"/>
    </source>
</evidence>
<sequence length="56" mass="6098">MKKFSIYMIFTLVLISATLLVAGNPFAASPEPATMSLLGIGLIGVAGVVRWQQRYR</sequence>
<gene>
    <name evidence="3" type="ORF">MRX98_20870</name>
</gene>
<reference evidence="3" key="1">
    <citation type="submission" date="2022-04" db="EMBL/GenBank/DDBJ databases">
        <title>Desulfatitalea alkaliphila sp. nov., a novel anaerobic sulfate-reducing bacterium isolated from terrestrial mud volcano, Taman Peninsula, Russia.</title>
        <authorList>
            <person name="Khomyakova M.A."/>
            <person name="Merkel A.Y."/>
            <person name="Slobodkin A.I."/>
        </authorList>
    </citation>
    <scope>NUCLEOTIDE SEQUENCE</scope>
    <source>
        <strain evidence="3">M08but</strain>
    </source>
</reference>
<keyword evidence="4" id="KW-1185">Reference proteome</keyword>
<comment type="caution">
    <text evidence="3">The sequence shown here is derived from an EMBL/GenBank/DDBJ whole genome shotgun (WGS) entry which is preliminary data.</text>
</comment>
<proteinExistence type="predicted"/>
<keyword evidence="1" id="KW-0812">Transmembrane</keyword>
<feature type="domain" description="Ice-binding protein C-terminal" evidence="2">
    <location>
        <begin position="30"/>
        <end position="48"/>
    </location>
</feature>